<dbReference type="RefSeq" id="WP_016194955.1">
    <property type="nucleotide sequence ID" value="NZ_AQPN01000063.1"/>
</dbReference>
<keyword evidence="1" id="KW-0378">Hydrolase</keyword>
<dbReference type="STRING" id="1150600.ADIARSV_1719"/>
<keyword evidence="2" id="KW-1185">Reference proteome</keyword>
<dbReference type="GO" id="GO:0016787">
    <property type="term" value="F:hydrolase activity"/>
    <property type="evidence" value="ECO:0007669"/>
    <property type="project" value="UniProtKB-KW"/>
</dbReference>
<dbReference type="eggNOG" id="COG3507">
    <property type="taxonomic scope" value="Bacteria"/>
</dbReference>
<dbReference type="PATRIC" id="fig|1150600.3.peg.1693"/>
<comment type="caution">
    <text evidence="1">The sequence shown here is derived from an EMBL/GenBank/DDBJ whole genome shotgun (WGS) entry which is preliminary data.</text>
</comment>
<dbReference type="OrthoDB" id="9803461at2"/>
<dbReference type="EMBL" id="AQPN01000063">
    <property type="protein sequence ID" value="EOR95231.1"/>
    <property type="molecule type" value="Genomic_DNA"/>
</dbReference>
<reference evidence="1 2" key="1">
    <citation type="journal article" date="2013" name="Genome Announc.">
        <title>Draft Genome Sequence of Arcticibacter svalbardensis Strain MN12-7T, a Member of the Family Sphingobacteriaceae Isolated from an Arctic Soil Sample.</title>
        <authorList>
            <person name="Shivaji S."/>
            <person name="Ara S."/>
            <person name="Prasad S."/>
            <person name="Manasa B.P."/>
            <person name="Begum Z."/>
            <person name="Singh A."/>
            <person name="Kumar Pinnaka A."/>
        </authorList>
    </citation>
    <scope>NUCLEOTIDE SEQUENCE [LARGE SCALE GENOMIC DNA]</scope>
    <source>
        <strain evidence="1 2">MN12-7</strain>
    </source>
</reference>
<proteinExistence type="predicted"/>
<sequence length="86" mass="9913">MVYFTIKFKDDVQLDFYSAYANRDFSGFETESTLWFRAKYGAIDGDIVYKDGLYHFFYKGNTKDDAGKEISNGIQHAISKSLKGAW</sequence>
<evidence type="ECO:0000313" key="2">
    <source>
        <dbReference type="Proteomes" id="UP000014174"/>
    </source>
</evidence>
<organism evidence="1 2">
    <name type="scientific">Arcticibacter svalbardensis MN12-7</name>
    <dbReference type="NCBI Taxonomy" id="1150600"/>
    <lineage>
        <taxon>Bacteria</taxon>
        <taxon>Pseudomonadati</taxon>
        <taxon>Bacteroidota</taxon>
        <taxon>Sphingobacteriia</taxon>
        <taxon>Sphingobacteriales</taxon>
        <taxon>Sphingobacteriaceae</taxon>
        <taxon>Arcticibacter</taxon>
    </lineage>
</organism>
<evidence type="ECO:0000313" key="1">
    <source>
        <dbReference type="EMBL" id="EOR95231.1"/>
    </source>
</evidence>
<dbReference type="AlphaFoldDB" id="R9GU46"/>
<name>R9GU46_9SPHI</name>
<dbReference type="Proteomes" id="UP000014174">
    <property type="component" value="Unassembled WGS sequence"/>
</dbReference>
<gene>
    <name evidence="1" type="ORF">ADIARSV_1719</name>
</gene>
<protein>
    <submittedName>
        <fullName evidence="1">Putative glycoside hydrolase, family 43</fullName>
    </submittedName>
</protein>
<accession>R9GU46</accession>